<name>A0AAV8XGG7_9CUCU</name>
<proteinExistence type="predicted"/>
<evidence type="ECO:0000313" key="3">
    <source>
        <dbReference type="EMBL" id="KAJ8937738.1"/>
    </source>
</evidence>
<feature type="compositionally biased region" description="Polar residues" evidence="2">
    <location>
        <begin position="26"/>
        <end position="47"/>
    </location>
</feature>
<protein>
    <submittedName>
        <fullName evidence="3">Uncharacterized protein</fullName>
    </submittedName>
</protein>
<evidence type="ECO:0000256" key="2">
    <source>
        <dbReference type="SAM" id="MobiDB-lite"/>
    </source>
</evidence>
<organism evidence="3 4">
    <name type="scientific">Aromia moschata</name>
    <dbReference type="NCBI Taxonomy" id="1265417"/>
    <lineage>
        <taxon>Eukaryota</taxon>
        <taxon>Metazoa</taxon>
        <taxon>Ecdysozoa</taxon>
        <taxon>Arthropoda</taxon>
        <taxon>Hexapoda</taxon>
        <taxon>Insecta</taxon>
        <taxon>Pterygota</taxon>
        <taxon>Neoptera</taxon>
        <taxon>Endopterygota</taxon>
        <taxon>Coleoptera</taxon>
        <taxon>Polyphaga</taxon>
        <taxon>Cucujiformia</taxon>
        <taxon>Chrysomeloidea</taxon>
        <taxon>Cerambycidae</taxon>
        <taxon>Cerambycinae</taxon>
        <taxon>Callichromatini</taxon>
        <taxon>Aromia</taxon>
    </lineage>
</organism>
<gene>
    <name evidence="3" type="ORF">NQ318_009148</name>
</gene>
<comment type="caution">
    <text evidence="3">The sequence shown here is derived from an EMBL/GenBank/DDBJ whole genome shotgun (WGS) entry which is preliminary data.</text>
</comment>
<evidence type="ECO:0000313" key="4">
    <source>
        <dbReference type="Proteomes" id="UP001162162"/>
    </source>
</evidence>
<feature type="compositionally biased region" description="Basic and acidic residues" evidence="2">
    <location>
        <begin position="78"/>
        <end position="89"/>
    </location>
</feature>
<feature type="region of interest" description="Disordered" evidence="2">
    <location>
        <begin position="1"/>
        <end position="97"/>
    </location>
</feature>
<dbReference type="EMBL" id="JAPWTK010000622">
    <property type="protein sequence ID" value="KAJ8937738.1"/>
    <property type="molecule type" value="Genomic_DNA"/>
</dbReference>
<feature type="coiled-coil region" evidence="1">
    <location>
        <begin position="349"/>
        <end position="376"/>
    </location>
</feature>
<feature type="compositionally biased region" description="Basic residues" evidence="2">
    <location>
        <begin position="1"/>
        <end position="23"/>
    </location>
</feature>
<feature type="region of interest" description="Disordered" evidence="2">
    <location>
        <begin position="204"/>
        <end position="249"/>
    </location>
</feature>
<keyword evidence="1" id="KW-0175">Coiled coil</keyword>
<keyword evidence="4" id="KW-1185">Reference proteome</keyword>
<accession>A0AAV8XGG7</accession>
<evidence type="ECO:0000256" key="1">
    <source>
        <dbReference type="SAM" id="Coils"/>
    </source>
</evidence>
<dbReference type="AlphaFoldDB" id="A0AAV8XGG7"/>
<sequence>MPKKGRPRLTRPKGYATKKHAKKVAQPTQDTADVSPSASTVRSETTPSVPPSFNVDDGVGPSRRRSITPDTSATVPDDVPRTKRRRTDDMESGNLSVTTTLDYATDPKITASVTAIQDDGNEPNSVNIVISTPLETAVPLDAPLLSLPFADDQASQSPVMATATTVHRTNDVPQPPSPPKPLLITTTHIENDIALSDVREICSVQEQSPQPSQRSLYVRDTTSNTPADRRLIRRASLDDSSDEEDQPLPQRVVVTAAMVHHREPNDAATPPPAPQLFATQLDNNDVVDRHTLNTQEIQRLVSQVNWDDVEIACASNQKRKRYYKTESTAAKLQKQRSESIYEELARKKLEFLDFQKQLLKEEAERKEQRLAEKHELEVYTWFVEPALKRNRKEEGGGGCWLYIETEQRIAWKTSLQNAEPSVENLDEASVVKRQRQSGKDYEIHFGGNIRKLLNTNQVRQEEEKVVLHGLTSRALLPTPPNELLQSEIHCHKPNSRNLRAKNSNPDLQNEQMISRADCYNWKKKS</sequence>
<dbReference type="Proteomes" id="UP001162162">
    <property type="component" value="Unassembled WGS sequence"/>
</dbReference>
<feature type="compositionally biased region" description="Polar residues" evidence="2">
    <location>
        <begin position="204"/>
        <end position="226"/>
    </location>
</feature>
<reference evidence="3" key="1">
    <citation type="journal article" date="2023" name="Insect Mol. Biol.">
        <title>Genome sequencing provides insights into the evolution of gene families encoding plant cell wall-degrading enzymes in longhorned beetles.</title>
        <authorList>
            <person name="Shin N.R."/>
            <person name="Okamura Y."/>
            <person name="Kirsch R."/>
            <person name="Pauchet Y."/>
        </authorList>
    </citation>
    <scope>NUCLEOTIDE SEQUENCE</scope>
    <source>
        <strain evidence="3">AMC_N1</strain>
    </source>
</reference>